<evidence type="ECO:0000313" key="2">
    <source>
        <dbReference type="Proteomes" id="UP000037179"/>
    </source>
</evidence>
<dbReference type="RefSeq" id="WP_052086368.1">
    <property type="nucleotide sequence ID" value="NZ_AP017900.1"/>
</dbReference>
<protein>
    <recommendedName>
        <fullName evidence="3">Protein phosphatase 2C domain-containing protein</fullName>
    </recommendedName>
</protein>
<organism evidence="1 2">
    <name type="scientific">Nocardia seriolae</name>
    <dbReference type="NCBI Taxonomy" id="37332"/>
    <lineage>
        <taxon>Bacteria</taxon>
        <taxon>Bacillati</taxon>
        <taxon>Actinomycetota</taxon>
        <taxon>Actinomycetes</taxon>
        <taxon>Mycobacteriales</taxon>
        <taxon>Nocardiaceae</taxon>
        <taxon>Nocardia</taxon>
    </lineage>
</organism>
<reference evidence="2" key="1">
    <citation type="submission" date="2015-07" db="EMBL/GenBank/DDBJ databases">
        <title>Nocardia seriolae U-1 whole genome shotgun sequence.</title>
        <authorList>
            <person name="Imajoh M."/>
            <person name="Fukumoto Y."/>
            <person name="Sukeda M."/>
            <person name="Yamane J."/>
            <person name="Yamasaki K."/>
            <person name="Shimizu M."/>
            <person name="Ohnishi K."/>
            <person name="Oshima S."/>
        </authorList>
    </citation>
    <scope>NUCLEOTIDE SEQUENCE [LARGE SCALE GENOMIC DNA]</scope>
    <source>
        <strain evidence="2">U-1</strain>
    </source>
</reference>
<dbReference type="EMBL" id="BBYQ01000047">
    <property type="protein sequence ID" value="GAP29028.1"/>
    <property type="molecule type" value="Genomic_DNA"/>
</dbReference>
<name>A0A0B8NEJ2_9NOCA</name>
<dbReference type="SUPFAM" id="SSF81606">
    <property type="entry name" value="PP2C-like"/>
    <property type="match status" value="1"/>
</dbReference>
<dbReference type="Gene3D" id="3.60.40.10">
    <property type="entry name" value="PPM-type phosphatase domain"/>
    <property type="match status" value="1"/>
</dbReference>
<dbReference type="AlphaFoldDB" id="A0A0B8NEJ2"/>
<reference evidence="1 2" key="2">
    <citation type="journal article" date="2016" name="Genome Announc.">
        <title>Draft Genome Sequence of Erythromycin- and Oxytetracycline-Sensitive Nocardia seriolae Strain U-1 (NBRC 110359).</title>
        <authorList>
            <person name="Imajoh M."/>
            <person name="Sukeda M."/>
            <person name="Shimizu M."/>
            <person name="Yamane J."/>
            <person name="Ohnishi K."/>
            <person name="Oshima S."/>
        </authorList>
    </citation>
    <scope>NUCLEOTIDE SEQUENCE [LARGE SCALE GENOMIC DNA]</scope>
    <source>
        <strain evidence="1 2">U-1</strain>
    </source>
</reference>
<evidence type="ECO:0000313" key="1">
    <source>
        <dbReference type="EMBL" id="GAP29028.1"/>
    </source>
</evidence>
<comment type="caution">
    <text evidence="1">The sequence shown here is derived from an EMBL/GenBank/DDBJ whole genome shotgun (WGS) entry which is preliminary data.</text>
</comment>
<dbReference type="Proteomes" id="UP000037179">
    <property type="component" value="Unassembled WGS sequence"/>
</dbReference>
<keyword evidence="2" id="KW-1185">Reference proteome</keyword>
<accession>A0A0B8NEJ2</accession>
<evidence type="ECO:0008006" key="3">
    <source>
        <dbReference type="Google" id="ProtNLM"/>
    </source>
</evidence>
<dbReference type="GeneID" id="93371997"/>
<dbReference type="InterPro" id="IPR036457">
    <property type="entry name" value="PPM-type-like_dom_sf"/>
</dbReference>
<sequence length="269" mass="29594">MSFARVATAQLPAKSNEDRLVITAEMVIILDGATTYGIQNKISGGTFAERLGAVLVRIADESASLSALLEVALQYVISDLELPIESPNAPSSTIAIVRKRRGTLDFLVLGDSTIVLGYRDGAVETICDERLEQLGLVQSRKYRSRLQQGGGYDDRHREILAELQQEQRRRRNRPGGYWIASTAPEAAQHAIIAARPVADIAWVALATDGVTDLIDALKVDWQEIGSMDSAKLSALLARIHRWEYEVDPDGILVPRSKRHDDKAIAVVRL</sequence>
<gene>
    <name evidence="1" type="ORF">NSK11_contig00047-0061</name>
</gene>
<proteinExistence type="predicted"/>